<sequence length="120" mass="13797">MRLRNTGVVAEGDEDRDGGFKWEAVGLYEVLTTCGLPRRENTERAFSAESRHIPSENKSLGKLPWLILGERTNDHKRAFPNTFRDLAFAISAPLLFHCYIFRLAKRPFRLRELAHGPMKL</sequence>
<reference evidence="1 2" key="1">
    <citation type="journal article" date="2021" name="J. Hered.">
        <title>A chromosome-level genome assembly of the parasitoid wasp, Cotesia glomerata (Hymenoptera: Braconidae).</title>
        <authorList>
            <person name="Pinto B.J."/>
            <person name="Weis J.J."/>
            <person name="Gamble T."/>
            <person name="Ode P.J."/>
            <person name="Paul R."/>
            <person name="Zaspel J.M."/>
        </authorList>
    </citation>
    <scope>NUCLEOTIDE SEQUENCE [LARGE SCALE GENOMIC DNA]</scope>
    <source>
        <strain evidence="1">CgM1</strain>
    </source>
</reference>
<keyword evidence="2" id="KW-1185">Reference proteome</keyword>
<comment type="caution">
    <text evidence="1">The sequence shown here is derived from an EMBL/GenBank/DDBJ whole genome shotgun (WGS) entry which is preliminary data.</text>
</comment>
<organism evidence="1 2">
    <name type="scientific">Cotesia glomerata</name>
    <name type="common">Lepidopteran parasitic wasp</name>
    <name type="synonym">Apanteles glomeratus</name>
    <dbReference type="NCBI Taxonomy" id="32391"/>
    <lineage>
        <taxon>Eukaryota</taxon>
        <taxon>Metazoa</taxon>
        <taxon>Ecdysozoa</taxon>
        <taxon>Arthropoda</taxon>
        <taxon>Hexapoda</taxon>
        <taxon>Insecta</taxon>
        <taxon>Pterygota</taxon>
        <taxon>Neoptera</taxon>
        <taxon>Endopterygota</taxon>
        <taxon>Hymenoptera</taxon>
        <taxon>Apocrita</taxon>
        <taxon>Ichneumonoidea</taxon>
        <taxon>Braconidae</taxon>
        <taxon>Microgastrinae</taxon>
        <taxon>Cotesia</taxon>
    </lineage>
</organism>
<name>A0AAV7IR49_COTGL</name>
<evidence type="ECO:0000313" key="1">
    <source>
        <dbReference type="EMBL" id="KAH0567304.1"/>
    </source>
</evidence>
<dbReference type="EMBL" id="JAHXZJ010000001">
    <property type="protein sequence ID" value="KAH0567304.1"/>
    <property type="molecule type" value="Genomic_DNA"/>
</dbReference>
<gene>
    <name evidence="1" type="ORF">KQX54_008252</name>
</gene>
<evidence type="ECO:0000313" key="2">
    <source>
        <dbReference type="Proteomes" id="UP000826195"/>
    </source>
</evidence>
<protein>
    <submittedName>
        <fullName evidence="1">Uncharacterized protein</fullName>
    </submittedName>
</protein>
<dbReference type="AlphaFoldDB" id="A0AAV7IR49"/>
<accession>A0AAV7IR49</accession>
<proteinExistence type="predicted"/>
<dbReference type="Proteomes" id="UP000826195">
    <property type="component" value="Unassembled WGS sequence"/>
</dbReference>